<keyword evidence="2" id="KW-1185">Reference proteome</keyword>
<reference evidence="1" key="1">
    <citation type="submission" date="2021-05" db="EMBL/GenBank/DDBJ databases">
        <title>A free-living protist that lacks canonical eukaryotic 1 DNA replication and segregation systems.</title>
        <authorList>
            <person name="Salas-Leiva D.E."/>
            <person name="Tromer E.C."/>
            <person name="Curtis B.A."/>
            <person name="Jerlstrom-Hultqvist J."/>
            <person name="Kolisko M."/>
            <person name="Yi Z."/>
            <person name="Salas-Leiva J.S."/>
            <person name="Gallot-Lavallee L."/>
            <person name="Kops G.J.P.L."/>
            <person name="Archibald J.M."/>
            <person name="Simpson A.G.B."/>
            <person name="Roger A.J."/>
        </authorList>
    </citation>
    <scope>NUCLEOTIDE SEQUENCE</scope>
    <source>
        <strain evidence="1">BICM</strain>
    </source>
</reference>
<evidence type="ECO:0000313" key="2">
    <source>
        <dbReference type="Proteomes" id="UP000717585"/>
    </source>
</evidence>
<name>A0A8J6EAY4_9EUKA</name>
<sequence>MLLAEELAVQLRLVHPASLARTVIVHGDAATGHPATHARTQLAADATPERASSLERLGDIEPAMIAQRLMRGQPGLDKLRGRRSPNLWETKRAHLVEVYPRLLARLDWADDAGIVLAAEHALRVSRLGGGDLIRRHLLQREAGREGHPDVLQDILET</sequence>
<dbReference type="AlphaFoldDB" id="A0A8J6EAY4"/>
<dbReference type="EMBL" id="JAHDYR010000008">
    <property type="protein sequence ID" value="KAG9395710.1"/>
    <property type="molecule type" value="Genomic_DNA"/>
</dbReference>
<comment type="caution">
    <text evidence="1">The sequence shown here is derived from an EMBL/GenBank/DDBJ whole genome shotgun (WGS) entry which is preliminary data.</text>
</comment>
<protein>
    <submittedName>
        <fullName evidence="1">Uncharacterized protein</fullName>
    </submittedName>
</protein>
<gene>
    <name evidence="1" type="ORF">J8273_2616</name>
</gene>
<organism evidence="1 2">
    <name type="scientific">Carpediemonas membranifera</name>
    <dbReference type="NCBI Taxonomy" id="201153"/>
    <lineage>
        <taxon>Eukaryota</taxon>
        <taxon>Metamonada</taxon>
        <taxon>Carpediemonas-like organisms</taxon>
        <taxon>Carpediemonas</taxon>
    </lineage>
</organism>
<proteinExistence type="predicted"/>
<dbReference type="Proteomes" id="UP000717585">
    <property type="component" value="Unassembled WGS sequence"/>
</dbReference>
<accession>A0A8J6EAY4</accession>
<evidence type="ECO:0000313" key="1">
    <source>
        <dbReference type="EMBL" id="KAG9395710.1"/>
    </source>
</evidence>